<dbReference type="PROSITE" id="PS00973">
    <property type="entry name" value="USP_2"/>
    <property type="match status" value="1"/>
</dbReference>
<dbReference type="Gene3D" id="3.90.70.10">
    <property type="entry name" value="Cysteine proteinases"/>
    <property type="match status" value="1"/>
</dbReference>
<feature type="domain" description="USP" evidence="8">
    <location>
        <begin position="113"/>
        <end position="494"/>
    </location>
</feature>
<keyword evidence="3 6" id="KW-0833">Ubl conjugation pathway</keyword>
<keyword evidence="2 6" id="KW-0645">Protease</keyword>
<evidence type="ECO:0000259" key="7">
    <source>
        <dbReference type="PROSITE" id="PS50053"/>
    </source>
</evidence>
<dbReference type="GO" id="GO:0004843">
    <property type="term" value="F:cysteine-type deubiquitinase activity"/>
    <property type="evidence" value="ECO:0007669"/>
    <property type="project" value="UniProtKB-UniRule"/>
</dbReference>
<dbReference type="GO" id="GO:0061136">
    <property type="term" value="P:regulation of proteasomal protein catabolic process"/>
    <property type="evidence" value="ECO:0007669"/>
    <property type="project" value="TreeGrafter"/>
</dbReference>
<dbReference type="PROSITE" id="PS50235">
    <property type="entry name" value="USP_3"/>
    <property type="match status" value="1"/>
</dbReference>
<evidence type="ECO:0000256" key="6">
    <source>
        <dbReference type="RuleBase" id="RU366025"/>
    </source>
</evidence>
<dbReference type="InterPro" id="IPR028889">
    <property type="entry name" value="USP"/>
</dbReference>
<dbReference type="Pfam" id="PF00443">
    <property type="entry name" value="UCH"/>
    <property type="match status" value="1"/>
</dbReference>
<dbReference type="PROSITE" id="PS00972">
    <property type="entry name" value="USP_1"/>
    <property type="match status" value="1"/>
</dbReference>
<dbReference type="GO" id="GO:0016579">
    <property type="term" value="P:protein deubiquitination"/>
    <property type="evidence" value="ECO:0007669"/>
    <property type="project" value="InterPro"/>
</dbReference>
<gene>
    <name evidence="9" type="ORF">C1SCF055_LOCUS8419</name>
</gene>
<dbReference type="EMBL" id="CAMXCT010000566">
    <property type="protein sequence ID" value="CAI3980554.1"/>
    <property type="molecule type" value="Genomic_DNA"/>
</dbReference>
<proteinExistence type="inferred from homology"/>
<evidence type="ECO:0000313" key="11">
    <source>
        <dbReference type="Proteomes" id="UP001152797"/>
    </source>
</evidence>
<dbReference type="InterPro" id="IPR029071">
    <property type="entry name" value="Ubiquitin-like_domsf"/>
</dbReference>
<dbReference type="InterPro" id="IPR038765">
    <property type="entry name" value="Papain-like_cys_pep_sf"/>
</dbReference>
<comment type="caution">
    <text evidence="9">The sequence shown here is derived from an EMBL/GenBank/DDBJ whole genome shotgun (WGS) entry which is preliminary data.</text>
</comment>
<dbReference type="SUPFAM" id="SSF54236">
    <property type="entry name" value="Ubiquitin-like"/>
    <property type="match status" value="1"/>
</dbReference>
<name>A0A9P1FKH4_9DINO</name>
<protein>
    <recommendedName>
        <fullName evidence="6">Ubiquitin carboxyl-terminal hydrolase</fullName>
        <ecNumber evidence="6">3.4.19.12</ecNumber>
    </recommendedName>
</protein>
<comment type="similarity">
    <text evidence="6">Belongs to the peptidase C19 family.</text>
</comment>
<evidence type="ECO:0000313" key="9">
    <source>
        <dbReference type="EMBL" id="CAI3980554.1"/>
    </source>
</evidence>
<comment type="catalytic activity">
    <reaction evidence="1 6">
        <text>Thiol-dependent hydrolysis of ester, thioester, amide, peptide and isopeptide bonds formed by the C-terminal Gly of ubiquitin (a 76-residue protein attached to proteins as an intracellular targeting signal).</text>
        <dbReference type="EC" id="3.4.19.12"/>
    </reaction>
</comment>
<evidence type="ECO:0000256" key="2">
    <source>
        <dbReference type="ARBA" id="ARBA00022670"/>
    </source>
</evidence>
<dbReference type="Gene3D" id="3.10.20.90">
    <property type="entry name" value="Phosphatidylinositol 3-kinase Catalytic Subunit, Chain A, domain 1"/>
    <property type="match status" value="1"/>
</dbReference>
<dbReference type="InterPro" id="IPR001394">
    <property type="entry name" value="Peptidase_C19_UCH"/>
</dbReference>
<keyword evidence="11" id="KW-1185">Reference proteome</keyword>
<dbReference type="GO" id="GO:0070628">
    <property type="term" value="F:proteasome binding"/>
    <property type="evidence" value="ECO:0007669"/>
    <property type="project" value="TreeGrafter"/>
</dbReference>
<dbReference type="PANTHER" id="PTHR43982:SF1">
    <property type="entry name" value="UBIQUITIN CARBOXYL-TERMINAL HYDROLASE 14"/>
    <property type="match status" value="1"/>
</dbReference>
<keyword evidence="5 6" id="KW-0788">Thiol protease</keyword>
<dbReference type="InterPro" id="IPR000626">
    <property type="entry name" value="Ubiquitin-like_dom"/>
</dbReference>
<dbReference type="Proteomes" id="UP001152797">
    <property type="component" value="Unassembled WGS sequence"/>
</dbReference>
<dbReference type="OrthoDB" id="333239at2759"/>
<dbReference type="InterPro" id="IPR018200">
    <property type="entry name" value="USP_CS"/>
</dbReference>
<keyword evidence="4 6" id="KW-0378">Hydrolase</keyword>
<dbReference type="Pfam" id="PF00240">
    <property type="entry name" value="ubiquitin"/>
    <property type="match status" value="1"/>
</dbReference>
<dbReference type="SMART" id="SM00213">
    <property type="entry name" value="UBQ"/>
    <property type="match status" value="1"/>
</dbReference>
<evidence type="ECO:0000259" key="8">
    <source>
        <dbReference type="PROSITE" id="PS50235"/>
    </source>
</evidence>
<reference evidence="9" key="1">
    <citation type="submission" date="2022-10" db="EMBL/GenBank/DDBJ databases">
        <authorList>
            <person name="Chen Y."/>
            <person name="Dougan E. K."/>
            <person name="Chan C."/>
            <person name="Rhodes N."/>
            <person name="Thang M."/>
        </authorList>
    </citation>
    <scope>NUCLEOTIDE SEQUENCE</scope>
</reference>
<dbReference type="SUPFAM" id="SSF54001">
    <property type="entry name" value="Cysteine proteinases"/>
    <property type="match status" value="1"/>
</dbReference>
<evidence type="ECO:0000256" key="4">
    <source>
        <dbReference type="ARBA" id="ARBA00022801"/>
    </source>
</evidence>
<dbReference type="EMBL" id="CAMXCT030000566">
    <property type="protein sequence ID" value="CAL4767866.1"/>
    <property type="molecule type" value="Genomic_DNA"/>
</dbReference>
<reference evidence="10" key="2">
    <citation type="submission" date="2024-04" db="EMBL/GenBank/DDBJ databases">
        <authorList>
            <person name="Chen Y."/>
            <person name="Shah S."/>
            <person name="Dougan E. K."/>
            <person name="Thang M."/>
            <person name="Chan C."/>
        </authorList>
    </citation>
    <scope>NUCLEOTIDE SEQUENCE [LARGE SCALE GENOMIC DNA]</scope>
</reference>
<organism evidence="9">
    <name type="scientific">Cladocopium goreaui</name>
    <dbReference type="NCBI Taxonomy" id="2562237"/>
    <lineage>
        <taxon>Eukaryota</taxon>
        <taxon>Sar</taxon>
        <taxon>Alveolata</taxon>
        <taxon>Dinophyceae</taxon>
        <taxon>Suessiales</taxon>
        <taxon>Symbiodiniaceae</taxon>
        <taxon>Cladocopium</taxon>
    </lineage>
</organism>
<dbReference type="EC" id="3.4.19.12" evidence="6"/>
<evidence type="ECO:0000256" key="5">
    <source>
        <dbReference type="ARBA" id="ARBA00022807"/>
    </source>
</evidence>
<sequence>MAQIKLKWNKEEFDVTIEEGSSVEVFKTQVWTLTSVPVDRQKYIGFPGGILKDSDDLMAKVNKLKPGSKITLMGTPEGKELKAPEEKTVFEEDLSPEEKARILKEKKVEIPPAGIKNLGNTCYMNATLQCLHHVPDLKEAISGYQPPAAEARDIDAVLTAQLRTVNSQLTSTTDSIVPMQFVMALRQRFPRFAEMQNGAYMQQDADECLRGLLTSLSGTLKGSSEASNRVDELFGYRLKSSLKCLECDEEPPQDSEELSRVVMCHLGTQTEPVSHITQGVQLSLKEHIEKNSPVLGRNAQYEKTSALESLPPYLIVQFARFGYKGANDWAGTAAGKVKLTRKCAFTHTFDIFDCASEDLKKKLSVGRLKKKEKEDAELERMKKALDKSSTDDVEMKPAEDAEAAAVGVEELDTGYYQLVGIISHKGRTADGGHYVGWTLHKKADGKDLKDDMWVLFDDDDVSFVSWKDMTGMGTDLCGGKADTQIAYINIYKKVTVTADAGQALGASEDKDVKMESASGY</sequence>
<evidence type="ECO:0000256" key="1">
    <source>
        <dbReference type="ARBA" id="ARBA00000707"/>
    </source>
</evidence>
<dbReference type="PROSITE" id="PS50053">
    <property type="entry name" value="UBIQUITIN_2"/>
    <property type="match status" value="1"/>
</dbReference>
<dbReference type="AlphaFoldDB" id="A0A9P1FKH4"/>
<accession>A0A9P1FKH4</accession>
<evidence type="ECO:0000256" key="3">
    <source>
        <dbReference type="ARBA" id="ARBA00022786"/>
    </source>
</evidence>
<dbReference type="InterPro" id="IPR044635">
    <property type="entry name" value="UBP14-like"/>
</dbReference>
<evidence type="ECO:0000313" key="10">
    <source>
        <dbReference type="EMBL" id="CAL1133929.1"/>
    </source>
</evidence>
<dbReference type="PANTHER" id="PTHR43982">
    <property type="entry name" value="UBIQUITIN CARBOXYL-TERMINAL HYDROLASE"/>
    <property type="match status" value="1"/>
</dbReference>
<dbReference type="EMBL" id="CAMXCT020000566">
    <property type="protein sequence ID" value="CAL1133929.1"/>
    <property type="molecule type" value="Genomic_DNA"/>
</dbReference>
<dbReference type="GO" id="GO:0043161">
    <property type="term" value="P:proteasome-mediated ubiquitin-dependent protein catabolic process"/>
    <property type="evidence" value="ECO:0007669"/>
    <property type="project" value="InterPro"/>
</dbReference>
<feature type="domain" description="Ubiquitin-like" evidence="7">
    <location>
        <begin position="2"/>
        <end position="79"/>
    </location>
</feature>